<evidence type="ECO:0000259" key="10">
    <source>
        <dbReference type="Pfam" id="PF01379"/>
    </source>
</evidence>
<comment type="similarity">
    <text evidence="3">Belongs to the HMBS family.</text>
</comment>
<evidence type="ECO:0000256" key="5">
    <source>
        <dbReference type="ARBA" id="ARBA00022679"/>
    </source>
</evidence>
<evidence type="ECO:0000256" key="2">
    <source>
        <dbReference type="ARBA" id="ARBA00004735"/>
    </source>
</evidence>
<keyword evidence="5 11" id="KW-0808">Transferase</keyword>
<protein>
    <recommendedName>
        <fullName evidence="4">hydroxymethylbilane synthase</fullName>
        <ecNumber evidence="4">2.5.1.61</ecNumber>
    </recommendedName>
    <alternativeName>
        <fullName evidence="8">Hydroxymethylbilane synthase</fullName>
    </alternativeName>
    <alternativeName>
        <fullName evidence="7">Pre-uroporphyrinogen synthase</fullName>
    </alternativeName>
</protein>
<dbReference type="OrthoDB" id="9810298at2"/>
<gene>
    <name evidence="11" type="ordered locus">Turpa_4126</name>
</gene>
<dbReference type="PATRIC" id="fig|869212.3.peg.4168"/>
<keyword evidence="6" id="KW-0627">Porphyrin biosynthesis</keyword>
<dbReference type="Proteomes" id="UP000006048">
    <property type="component" value="Chromosome"/>
</dbReference>
<dbReference type="GO" id="GO:0004852">
    <property type="term" value="F:uroporphyrinogen-III synthase activity"/>
    <property type="evidence" value="ECO:0007669"/>
    <property type="project" value="InterPro"/>
</dbReference>
<evidence type="ECO:0000256" key="7">
    <source>
        <dbReference type="ARBA" id="ARBA00030685"/>
    </source>
</evidence>
<evidence type="ECO:0000313" key="11">
    <source>
        <dbReference type="EMBL" id="AFM14759.1"/>
    </source>
</evidence>
<dbReference type="HOGENOM" id="CLU_470847_0_0_12"/>
<dbReference type="STRING" id="869212.Turpa_4126"/>
<dbReference type="Gene3D" id="3.40.190.10">
    <property type="entry name" value="Periplasmic binding protein-like II"/>
    <property type="match status" value="2"/>
</dbReference>
<dbReference type="SUPFAM" id="SSF69618">
    <property type="entry name" value="HemD-like"/>
    <property type="match status" value="1"/>
</dbReference>
<evidence type="ECO:0000256" key="4">
    <source>
        <dbReference type="ARBA" id="ARBA00012655"/>
    </source>
</evidence>
<evidence type="ECO:0000256" key="6">
    <source>
        <dbReference type="ARBA" id="ARBA00023244"/>
    </source>
</evidence>
<dbReference type="InterPro" id="IPR036108">
    <property type="entry name" value="4pyrrol_syn_uPrphyn_synt_sf"/>
</dbReference>
<evidence type="ECO:0000256" key="1">
    <source>
        <dbReference type="ARBA" id="ARBA00002869"/>
    </source>
</evidence>
<dbReference type="KEGG" id="tpx:Turpa_4126"/>
<proteinExistence type="inferred from homology"/>
<comment type="function">
    <text evidence="1">Tetrapolymerization of the monopyrrole PBG into the hydroxymethylbilane pre-uroporphyrinogen in several discrete steps.</text>
</comment>
<dbReference type="InterPro" id="IPR036803">
    <property type="entry name" value="Porphobilinogen_deaminase_C_sf"/>
</dbReference>
<dbReference type="EC" id="2.5.1.61" evidence="4"/>
<dbReference type="RefSeq" id="WP_014805234.1">
    <property type="nucleotide sequence ID" value="NC_018020.1"/>
</dbReference>
<accession>I4BBV2</accession>
<dbReference type="InterPro" id="IPR022417">
    <property type="entry name" value="Porphobilin_deaminase_N"/>
</dbReference>
<evidence type="ECO:0000256" key="8">
    <source>
        <dbReference type="ARBA" id="ARBA00033064"/>
    </source>
</evidence>
<evidence type="ECO:0000256" key="3">
    <source>
        <dbReference type="ARBA" id="ARBA00005638"/>
    </source>
</evidence>
<reference evidence="11 12" key="1">
    <citation type="submission" date="2012-06" db="EMBL/GenBank/DDBJ databases">
        <title>The complete chromosome of genome of Turneriella parva DSM 21527.</title>
        <authorList>
            <consortium name="US DOE Joint Genome Institute (JGI-PGF)"/>
            <person name="Lucas S."/>
            <person name="Han J."/>
            <person name="Lapidus A."/>
            <person name="Bruce D."/>
            <person name="Goodwin L."/>
            <person name="Pitluck S."/>
            <person name="Peters L."/>
            <person name="Kyrpides N."/>
            <person name="Mavromatis K."/>
            <person name="Ivanova N."/>
            <person name="Mikhailova N."/>
            <person name="Chertkov O."/>
            <person name="Detter J.C."/>
            <person name="Tapia R."/>
            <person name="Han C."/>
            <person name="Land M."/>
            <person name="Hauser L."/>
            <person name="Markowitz V."/>
            <person name="Cheng J.-F."/>
            <person name="Hugenholtz P."/>
            <person name="Woyke T."/>
            <person name="Wu D."/>
            <person name="Gronow S."/>
            <person name="Wellnitz S."/>
            <person name="Brambilla E."/>
            <person name="Klenk H.-P."/>
            <person name="Eisen J.A."/>
        </authorList>
    </citation>
    <scope>NUCLEOTIDE SEQUENCE [LARGE SCALE GENOMIC DNA]</scope>
    <source>
        <strain evidence="12">ATCC BAA-1111 / DSM 21527 / NCTC 11395 / H</strain>
    </source>
</reference>
<name>I4BBV2_TURPD</name>
<dbReference type="SUPFAM" id="SSF53850">
    <property type="entry name" value="Periplasmic binding protein-like II"/>
    <property type="match status" value="1"/>
</dbReference>
<evidence type="ECO:0000313" key="12">
    <source>
        <dbReference type="Proteomes" id="UP000006048"/>
    </source>
</evidence>
<evidence type="ECO:0000256" key="9">
    <source>
        <dbReference type="ARBA" id="ARBA00048169"/>
    </source>
</evidence>
<dbReference type="Pfam" id="PF01379">
    <property type="entry name" value="Porphobil_deam"/>
    <property type="match status" value="1"/>
</dbReference>
<dbReference type="PRINTS" id="PR00151">
    <property type="entry name" value="PORPHBDMNASE"/>
</dbReference>
<comment type="pathway">
    <text evidence="2">Porphyrin-containing compound metabolism; protoporphyrin-IX biosynthesis; coproporphyrinogen-III from 5-aminolevulinate: step 2/4.</text>
</comment>
<dbReference type="InterPro" id="IPR000860">
    <property type="entry name" value="HemC"/>
</dbReference>
<keyword evidence="12" id="KW-1185">Reference proteome</keyword>
<dbReference type="GO" id="GO:0006783">
    <property type="term" value="P:heme biosynthetic process"/>
    <property type="evidence" value="ECO:0007669"/>
    <property type="project" value="TreeGrafter"/>
</dbReference>
<feature type="domain" description="Porphobilinogen deaminase N-terminal" evidence="10">
    <location>
        <begin position="10"/>
        <end position="249"/>
    </location>
</feature>
<dbReference type="SUPFAM" id="SSF54782">
    <property type="entry name" value="Porphobilinogen deaminase (hydroxymethylbilane synthase), C-terminal domain"/>
    <property type="match status" value="1"/>
</dbReference>
<dbReference type="EMBL" id="CP002959">
    <property type="protein sequence ID" value="AFM14759.1"/>
    <property type="molecule type" value="Genomic_DNA"/>
</dbReference>
<organism evidence="11 12">
    <name type="scientific">Turneriella parva (strain ATCC BAA-1111 / DSM 21527 / NCTC 11395 / H)</name>
    <name type="common">Leptospira parva</name>
    <dbReference type="NCBI Taxonomy" id="869212"/>
    <lineage>
        <taxon>Bacteria</taxon>
        <taxon>Pseudomonadati</taxon>
        <taxon>Spirochaetota</taxon>
        <taxon>Spirochaetia</taxon>
        <taxon>Leptospirales</taxon>
        <taxon>Leptospiraceae</taxon>
        <taxon>Turneriella</taxon>
    </lineage>
</organism>
<dbReference type="GO" id="GO:0004418">
    <property type="term" value="F:hydroxymethylbilane synthase activity"/>
    <property type="evidence" value="ECO:0007669"/>
    <property type="project" value="UniProtKB-EC"/>
</dbReference>
<comment type="catalytic activity">
    <reaction evidence="9">
        <text>4 porphobilinogen + H2O = hydroxymethylbilane + 4 NH4(+)</text>
        <dbReference type="Rhea" id="RHEA:13185"/>
        <dbReference type="ChEBI" id="CHEBI:15377"/>
        <dbReference type="ChEBI" id="CHEBI:28938"/>
        <dbReference type="ChEBI" id="CHEBI:57845"/>
        <dbReference type="ChEBI" id="CHEBI:58126"/>
        <dbReference type="EC" id="2.5.1.61"/>
    </reaction>
</comment>
<dbReference type="AlphaFoldDB" id="I4BBV2"/>
<sequence>MALLAGETFTLASRDSLLALAQSIEAALLLQSHGAEVKILTLKTSGDIKLDAPLYDVAAAAAPKEGRAFFTRELDDALQNGKADIAVHSFKDLPTEPVAGVSDPIFFSEQTGADILVTLKHAAQARQIIGTSSLRRIHQLQHALPEATTVTLRGNIVTRLRKLRQGEAGMNAILIAGAGIFRVRNFAKLAPEAYANLLESSIAEKVARELGEFTEYLDDGVTIQELDEAVFPTAPGQGVLALQMSAACEQTLGQKLRALFESHAHIAKRVGLERQLMTALGTGCHAPLGVSALRAGNGLQVTVCYSRKSQTSPPAFFDSVFLRRNTREDAGPLVAEAKHGFERFFWWGLSEPPAAHSEKWTFVRALKQNLLHPHFDETAQYGHIFVSSKTAADWLKASPIRGKVNLWAAGEETAKYVALAFAGSRVESCAEKGFGAAYSRMRGENKERVLWLGSASGLGRAQAIAAIDSEIDFLCVYENLPAEPETLAADYTALGQAVAQNTALHCLTSRASAEAFIRFAKLASAPTANISCFGKSAAECVETAGYRIYHKSNAASFTEYLREIEGDTALMRIEEENTK</sequence>
<dbReference type="GO" id="GO:0005737">
    <property type="term" value="C:cytoplasm"/>
    <property type="evidence" value="ECO:0007669"/>
    <property type="project" value="TreeGrafter"/>
</dbReference>
<dbReference type="PANTHER" id="PTHR11557:SF0">
    <property type="entry name" value="PORPHOBILINOGEN DEAMINASE"/>
    <property type="match status" value="1"/>
</dbReference>
<dbReference type="PANTHER" id="PTHR11557">
    <property type="entry name" value="PORPHOBILINOGEN DEAMINASE"/>
    <property type="match status" value="1"/>
</dbReference>